<evidence type="ECO:0000256" key="4">
    <source>
        <dbReference type="SAM" id="SignalP"/>
    </source>
</evidence>
<sequence length="370" mass="41676">MEGIAHFLLTCGLILGCTSLPFPVPYASPYIYQWRPPRGQSSFQPNPAVLPPRYTSPSFVGPLTPHQMTDRALTLLEARWTGPTGRIIKGRNANPGEVPYQLNIAKDDKIKKKHTDANCGGVLVDVYDIQFALTAAHCVHYGYPDRWATYPVSWIRVIAGDYNIKVTEAQQQIRAPESMIMHDQYNMDLEAPKNDIAIIFYKRPFTITSFVSPLRLPEHNWNVPGSGIVSGWGSITKDAPTYPDTLMLTWLYTVYPKECKRYGTTYKQFCMLGDLNGASTCFGDSGGPMAAKNKTLGTDWYGLDSWYLAGLTSYGVNGKCGDYYYPTVYVRVSTYIDWIRIQVNKYIDDKRWPTKIPAEGAGRRSDWDGK</sequence>
<accession>A0A1D2MN32</accession>
<dbReference type="GO" id="GO:0004252">
    <property type="term" value="F:serine-type endopeptidase activity"/>
    <property type="evidence" value="ECO:0007669"/>
    <property type="project" value="InterPro"/>
</dbReference>
<gene>
    <name evidence="6" type="ORF">Ocin01_12288</name>
</gene>
<dbReference type="Proteomes" id="UP000094527">
    <property type="component" value="Unassembled WGS sequence"/>
</dbReference>
<dbReference type="Gene3D" id="2.40.10.10">
    <property type="entry name" value="Trypsin-like serine proteases"/>
    <property type="match status" value="1"/>
</dbReference>
<dbReference type="GO" id="GO:0006508">
    <property type="term" value="P:proteolysis"/>
    <property type="evidence" value="ECO:0007669"/>
    <property type="project" value="UniProtKB-KW"/>
</dbReference>
<protein>
    <submittedName>
        <fullName evidence="6">Trypsin-1</fullName>
    </submittedName>
</protein>
<dbReference type="OrthoDB" id="10061449at2759"/>
<dbReference type="InterPro" id="IPR043504">
    <property type="entry name" value="Peptidase_S1_PA_chymotrypsin"/>
</dbReference>
<dbReference type="PROSITE" id="PS00134">
    <property type="entry name" value="TRYPSIN_HIS"/>
    <property type="match status" value="1"/>
</dbReference>
<evidence type="ECO:0000313" key="6">
    <source>
        <dbReference type="EMBL" id="ODM94393.1"/>
    </source>
</evidence>
<dbReference type="InterPro" id="IPR009003">
    <property type="entry name" value="Peptidase_S1_PA"/>
</dbReference>
<comment type="caution">
    <text evidence="6">The sequence shown here is derived from an EMBL/GenBank/DDBJ whole genome shotgun (WGS) entry which is preliminary data.</text>
</comment>
<feature type="signal peptide" evidence="4">
    <location>
        <begin position="1"/>
        <end position="19"/>
    </location>
</feature>
<organism evidence="6 7">
    <name type="scientific">Orchesella cincta</name>
    <name type="common">Springtail</name>
    <name type="synonym">Podura cincta</name>
    <dbReference type="NCBI Taxonomy" id="48709"/>
    <lineage>
        <taxon>Eukaryota</taxon>
        <taxon>Metazoa</taxon>
        <taxon>Ecdysozoa</taxon>
        <taxon>Arthropoda</taxon>
        <taxon>Hexapoda</taxon>
        <taxon>Collembola</taxon>
        <taxon>Entomobryomorpha</taxon>
        <taxon>Entomobryoidea</taxon>
        <taxon>Orchesellidae</taxon>
        <taxon>Orchesellinae</taxon>
        <taxon>Orchesella</taxon>
    </lineage>
</organism>
<dbReference type="STRING" id="48709.A0A1D2MN32"/>
<dbReference type="PRINTS" id="PR00722">
    <property type="entry name" value="CHYMOTRYPSIN"/>
</dbReference>
<dbReference type="PROSITE" id="PS00135">
    <property type="entry name" value="TRYPSIN_SER"/>
    <property type="match status" value="1"/>
</dbReference>
<dbReference type="PANTHER" id="PTHR24256">
    <property type="entry name" value="TRYPTASE-RELATED"/>
    <property type="match status" value="1"/>
</dbReference>
<feature type="chain" id="PRO_5008904308" evidence="4">
    <location>
        <begin position="20"/>
        <end position="370"/>
    </location>
</feature>
<dbReference type="AlphaFoldDB" id="A0A1D2MN32"/>
<keyword evidence="3" id="KW-0378">Hydrolase</keyword>
<dbReference type="CDD" id="cd00190">
    <property type="entry name" value="Tryp_SPc"/>
    <property type="match status" value="1"/>
</dbReference>
<keyword evidence="3" id="KW-0720">Serine protease</keyword>
<dbReference type="SUPFAM" id="SSF50494">
    <property type="entry name" value="Trypsin-like serine proteases"/>
    <property type="match status" value="1"/>
</dbReference>
<dbReference type="Pfam" id="PF00089">
    <property type="entry name" value="Trypsin"/>
    <property type="match status" value="1"/>
</dbReference>
<name>A0A1D2MN32_ORCCI</name>
<comment type="similarity">
    <text evidence="2">Belongs to the peptidase S1 family. CLIP subfamily.</text>
</comment>
<keyword evidence="1" id="KW-1015">Disulfide bond</keyword>
<dbReference type="SMART" id="SM00020">
    <property type="entry name" value="Tryp_SPc"/>
    <property type="match status" value="1"/>
</dbReference>
<keyword evidence="3" id="KW-0645">Protease</keyword>
<keyword evidence="7" id="KW-1185">Reference proteome</keyword>
<feature type="domain" description="Peptidase S1" evidence="5">
    <location>
        <begin position="87"/>
        <end position="344"/>
    </location>
</feature>
<evidence type="ECO:0000256" key="3">
    <source>
        <dbReference type="RuleBase" id="RU363034"/>
    </source>
</evidence>
<dbReference type="InterPro" id="IPR001254">
    <property type="entry name" value="Trypsin_dom"/>
</dbReference>
<evidence type="ECO:0000313" key="7">
    <source>
        <dbReference type="Proteomes" id="UP000094527"/>
    </source>
</evidence>
<dbReference type="InterPro" id="IPR001314">
    <property type="entry name" value="Peptidase_S1A"/>
</dbReference>
<proteinExistence type="inferred from homology"/>
<keyword evidence="4" id="KW-0732">Signal</keyword>
<evidence type="ECO:0000259" key="5">
    <source>
        <dbReference type="PROSITE" id="PS50240"/>
    </source>
</evidence>
<dbReference type="InterPro" id="IPR033116">
    <property type="entry name" value="TRYPSIN_SER"/>
</dbReference>
<dbReference type="PROSITE" id="PS50240">
    <property type="entry name" value="TRYPSIN_DOM"/>
    <property type="match status" value="1"/>
</dbReference>
<dbReference type="EMBL" id="LJIJ01000812">
    <property type="protein sequence ID" value="ODM94393.1"/>
    <property type="molecule type" value="Genomic_DNA"/>
</dbReference>
<evidence type="ECO:0000256" key="1">
    <source>
        <dbReference type="ARBA" id="ARBA00023157"/>
    </source>
</evidence>
<dbReference type="InterPro" id="IPR051487">
    <property type="entry name" value="Ser/Thr_Proteases_Immune/Dev"/>
</dbReference>
<reference evidence="6 7" key="1">
    <citation type="journal article" date="2016" name="Genome Biol. Evol.">
        <title>Gene Family Evolution Reflects Adaptation to Soil Environmental Stressors in the Genome of the Collembolan Orchesella cincta.</title>
        <authorList>
            <person name="Faddeeva-Vakhrusheva A."/>
            <person name="Derks M.F."/>
            <person name="Anvar S.Y."/>
            <person name="Agamennone V."/>
            <person name="Suring W."/>
            <person name="Smit S."/>
            <person name="van Straalen N.M."/>
            <person name="Roelofs D."/>
        </authorList>
    </citation>
    <scope>NUCLEOTIDE SEQUENCE [LARGE SCALE GENOMIC DNA]</scope>
    <source>
        <tissue evidence="6">Mixed pool</tissue>
    </source>
</reference>
<dbReference type="InterPro" id="IPR018114">
    <property type="entry name" value="TRYPSIN_HIS"/>
</dbReference>
<evidence type="ECO:0000256" key="2">
    <source>
        <dbReference type="ARBA" id="ARBA00024195"/>
    </source>
</evidence>